<reference evidence="1" key="1">
    <citation type="journal article" date="2015" name="Genome Announc.">
        <title>Draft Genome Sequence of Tolypothrix boutellei Strain VB521301.</title>
        <authorList>
            <person name="Chandrababunaidu M.M."/>
            <person name="Singh D."/>
            <person name="Sen D."/>
            <person name="Bhan S."/>
            <person name="Das S."/>
            <person name="Gupta A."/>
            <person name="Adhikary S.P."/>
            <person name="Tripathy S."/>
        </authorList>
    </citation>
    <scope>NUCLEOTIDE SEQUENCE</scope>
    <source>
        <strain evidence="1">VB521301</strain>
    </source>
</reference>
<keyword evidence="2" id="KW-1185">Reference proteome</keyword>
<gene>
    <name evidence="1" type="ORF">DA73_0400018555</name>
</gene>
<proteinExistence type="predicted"/>
<sequence>MLRNLRKKPDLTQPGIAHTGEIGMKEYIIISHILKNREIFMLFIRKTVFC</sequence>
<comment type="caution">
    <text evidence="1">The sequence shown here is derived from an EMBL/GenBank/DDBJ whole genome shotgun (WGS) entry which is preliminary data.</text>
</comment>
<dbReference type="RefSeq" id="WP_153021474.1">
    <property type="nucleotide sequence ID" value="NZ_JHEG04000001.1"/>
</dbReference>
<name>A0A8S9T6E6_9CYAN</name>
<reference evidence="1" key="2">
    <citation type="submission" date="2019-11" db="EMBL/GenBank/DDBJ databases">
        <title>Improved Assembly of Tolypothrix boutellei genome.</title>
        <authorList>
            <person name="Sarangi A.N."/>
            <person name="Mukherjee M."/>
            <person name="Ghosh S."/>
            <person name="Singh D."/>
            <person name="Das A."/>
            <person name="Kant S."/>
            <person name="Prusty A."/>
            <person name="Tripathy S."/>
        </authorList>
    </citation>
    <scope>NUCLEOTIDE SEQUENCE</scope>
    <source>
        <strain evidence="1">VB521301</strain>
    </source>
</reference>
<evidence type="ECO:0000313" key="1">
    <source>
        <dbReference type="EMBL" id="KAF3887264.1"/>
    </source>
</evidence>
<organism evidence="1 2">
    <name type="scientific">Tolypothrix bouteillei VB521301</name>
    <dbReference type="NCBI Taxonomy" id="1479485"/>
    <lineage>
        <taxon>Bacteria</taxon>
        <taxon>Bacillati</taxon>
        <taxon>Cyanobacteriota</taxon>
        <taxon>Cyanophyceae</taxon>
        <taxon>Nostocales</taxon>
        <taxon>Tolypothrichaceae</taxon>
        <taxon>Tolypothrix</taxon>
    </lineage>
</organism>
<dbReference type="EMBL" id="JHEG04000001">
    <property type="protein sequence ID" value="KAF3887264.1"/>
    <property type="molecule type" value="Genomic_DNA"/>
</dbReference>
<evidence type="ECO:0000313" key="2">
    <source>
        <dbReference type="Proteomes" id="UP000029738"/>
    </source>
</evidence>
<dbReference type="AlphaFoldDB" id="A0A8S9T6E6"/>
<protein>
    <submittedName>
        <fullName evidence="1">Uncharacterized protein</fullName>
    </submittedName>
</protein>
<accession>A0A8S9T6E6</accession>
<dbReference type="Proteomes" id="UP000029738">
    <property type="component" value="Unassembled WGS sequence"/>
</dbReference>